<keyword evidence="3" id="KW-1185">Reference proteome</keyword>
<gene>
    <name evidence="2" type="ORF">M8C21_023398</name>
</gene>
<proteinExistence type="predicted"/>
<dbReference type="AlphaFoldDB" id="A0AAD5D2T0"/>
<feature type="chain" id="PRO_5042145615" evidence="1">
    <location>
        <begin position="20"/>
        <end position="163"/>
    </location>
</feature>
<evidence type="ECO:0000256" key="1">
    <source>
        <dbReference type="SAM" id="SignalP"/>
    </source>
</evidence>
<feature type="signal peptide" evidence="1">
    <location>
        <begin position="1"/>
        <end position="19"/>
    </location>
</feature>
<reference evidence="2" key="1">
    <citation type="submission" date="2022-06" db="EMBL/GenBank/DDBJ databases">
        <title>Uncovering the hologenomic basis of an extraordinary plant invasion.</title>
        <authorList>
            <person name="Bieker V.C."/>
            <person name="Martin M.D."/>
            <person name="Gilbert T."/>
            <person name="Hodgins K."/>
            <person name="Battlay P."/>
            <person name="Petersen B."/>
            <person name="Wilson J."/>
        </authorList>
    </citation>
    <scope>NUCLEOTIDE SEQUENCE</scope>
    <source>
        <strain evidence="2">AA19_3_7</strain>
        <tissue evidence="2">Leaf</tissue>
    </source>
</reference>
<organism evidence="2 3">
    <name type="scientific">Ambrosia artemisiifolia</name>
    <name type="common">Common ragweed</name>
    <dbReference type="NCBI Taxonomy" id="4212"/>
    <lineage>
        <taxon>Eukaryota</taxon>
        <taxon>Viridiplantae</taxon>
        <taxon>Streptophyta</taxon>
        <taxon>Embryophyta</taxon>
        <taxon>Tracheophyta</taxon>
        <taxon>Spermatophyta</taxon>
        <taxon>Magnoliopsida</taxon>
        <taxon>eudicotyledons</taxon>
        <taxon>Gunneridae</taxon>
        <taxon>Pentapetalae</taxon>
        <taxon>asterids</taxon>
        <taxon>campanulids</taxon>
        <taxon>Asterales</taxon>
        <taxon>Asteraceae</taxon>
        <taxon>Asteroideae</taxon>
        <taxon>Heliantheae alliance</taxon>
        <taxon>Heliantheae</taxon>
        <taxon>Ambrosia</taxon>
    </lineage>
</organism>
<dbReference type="EMBL" id="JAMZMK010005538">
    <property type="protein sequence ID" value="KAI7753121.1"/>
    <property type="molecule type" value="Genomic_DNA"/>
</dbReference>
<comment type="caution">
    <text evidence="2">The sequence shown here is derived from an EMBL/GenBank/DDBJ whole genome shotgun (WGS) entry which is preliminary data.</text>
</comment>
<name>A0AAD5D2T0_AMBAR</name>
<evidence type="ECO:0000313" key="2">
    <source>
        <dbReference type="EMBL" id="KAI7753121.1"/>
    </source>
</evidence>
<keyword evidence="1" id="KW-0732">Signal</keyword>
<dbReference type="Proteomes" id="UP001206925">
    <property type="component" value="Unassembled WGS sequence"/>
</dbReference>
<evidence type="ECO:0000313" key="3">
    <source>
        <dbReference type="Proteomes" id="UP001206925"/>
    </source>
</evidence>
<protein>
    <submittedName>
        <fullName evidence="2">Uncharacterized protein</fullName>
    </submittedName>
</protein>
<accession>A0AAD5D2T0</accession>
<sequence length="163" mass="18315">MTHLFFFPLNFHFFAVITSISKPSPPPASPPTRYTELRMTRLRNENQDLFERIFSEPDAGTGYAGGSRLLGYELSLRSFPLESGLNCGSSDNVNTNEAEYLFKSKAGQVFCWLFVDWFVIDNGEFGGCGDEAKPKSNPTPTYRLISTFAIVTLLPVFKGFFQN</sequence>